<dbReference type="EMBL" id="NCKU01012047">
    <property type="protein sequence ID" value="RWS00214.1"/>
    <property type="molecule type" value="Genomic_DNA"/>
</dbReference>
<sequence>MATLKLQPIRDHSQSFKFSELVIDPTVKEAFIGRDVECDIRISNIEISRRHAKLVKIGDNWTISDLKSTNGVYVNGKQVQPFQQHFLKDGDIIAFGPSDKTEFIYKFTRSNHFGAFSVEMPLATDFVSKTSEKRSKSAVAEAKHSKVAASKNSIASSIKLPKTKKN</sequence>
<name>A0A3S3PFV7_9ACAR</name>
<dbReference type="SMART" id="SM00240">
    <property type="entry name" value="FHA"/>
    <property type="match status" value="1"/>
</dbReference>
<dbReference type="Proteomes" id="UP000285301">
    <property type="component" value="Unassembled WGS sequence"/>
</dbReference>
<evidence type="ECO:0000313" key="3">
    <source>
        <dbReference type="Proteomes" id="UP000285301"/>
    </source>
</evidence>
<keyword evidence="3" id="KW-1185">Reference proteome</keyword>
<evidence type="ECO:0000313" key="2">
    <source>
        <dbReference type="EMBL" id="RWS00214.1"/>
    </source>
</evidence>
<dbReference type="InterPro" id="IPR050923">
    <property type="entry name" value="Cell_Proc_Reg/RNA_Proc"/>
</dbReference>
<proteinExistence type="predicted"/>
<reference evidence="2 3" key="1">
    <citation type="journal article" date="2018" name="Gigascience">
        <title>Genomes of trombidid mites reveal novel predicted allergens and laterally-transferred genes associated with secondary metabolism.</title>
        <authorList>
            <person name="Dong X."/>
            <person name="Chaisiri K."/>
            <person name="Xia D."/>
            <person name="Armstrong S.D."/>
            <person name="Fang Y."/>
            <person name="Donnelly M.J."/>
            <person name="Kadowaki T."/>
            <person name="McGarry J.W."/>
            <person name="Darby A.C."/>
            <person name="Makepeace B.L."/>
        </authorList>
    </citation>
    <scope>NUCLEOTIDE SEQUENCE [LARGE SCALE GENOMIC DNA]</scope>
    <source>
        <strain evidence="2">UoL-WK</strain>
    </source>
</reference>
<dbReference type="SUPFAM" id="SSF49879">
    <property type="entry name" value="SMAD/FHA domain"/>
    <property type="match status" value="1"/>
</dbReference>
<dbReference type="Pfam" id="PF00498">
    <property type="entry name" value="FHA"/>
    <property type="match status" value="1"/>
</dbReference>
<dbReference type="CDD" id="cd00060">
    <property type="entry name" value="FHA"/>
    <property type="match status" value="1"/>
</dbReference>
<gene>
    <name evidence="2" type="ORF">B4U79_18696</name>
</gene>
<dbReference type="PROSITE" id="PS50006">
    <property type="entry name" value="FHA_DOMAIN"/>
    <property type="match status" value="1"/>
</dbReference>
<dbReference type="AlphaFoldDB" id="A0A3S3PFV7"/>
<feature type="domain" description="FHA" evidence="1">
    <location>
        <begin position="30"/>
        <end position="79"/>
    </location>
</feature>
<dbReference type="InterPro" id="IPR000253">
    <property type="entry name" value="FHA_dom"/>
</dbReference>
<dbReference type="InterPro" id="IPR008984">
    <property type="entry name" value="SMAD_FHA_dom_sf"/>
</dbReference>
<comment type="caution">
    <text evidence="2">The sequence shown here is derived from an EMBL/GenBank/DDBJ whole genome shotgun (WGS) entry which is preliminary data.</text>
</comment>
<dbReference type="PANTHER" id="PTHR23308">
    <property type="entry name" value="NUCLEAR INHIBITOR OF PROTEIN PHOSPHATASE-1"/>
    <property type="match status" value="1"/>
</dbReference>
<protein>
    <submittedName>
        <fullName evidence="2">FHA domain-containing protein-like protein</fullName>
    </submittedName>
</protein>
<dbReference type="OrthoDB" id="5971507at2759"/>
<organism evidence="2 3">
    <name type="scientific">Dinothrombium tinctorium</name>
    <dbReference type="NCBI Taxonomy" id="1965070"/>
    <lineage>
        <taxon>Eukaryota</taxon>
        <taxon>Metazoa</taxon>
        <taxon>Ecdysozoa</taxon>
        <taxon>Arthropoda</taxon>
        <taxon>Chelicerata</taxon>
        <taxon>Arachnida</taxon>
        <taxon>Acari</taxon>
        <taxon>Acariformes</taxon>
        <taxon>Trombidiformes</taxon>
        <taxon>Prostigmata</taxon>
        <taxon>Anystina</taxon>
        <taxon>Parasitengona</taxon>
        <taxon>Trombidioidea</taxon>
        <taxon>Trombidiidae</taxon>
        <taxon>Dinothrombium</taxon>
    </lineage>
</organism>
<accession>A0A3S3PFV7</accession>
<dbReference type="Gene3D" id="2.60.200.20">
    <property type="match status" value="1"/>
</dbReference>
<evidence type="ECO:0000259" key="1">
    <source>
        <dbReference type="PROSITE" id="PS50006"/>
    </source>
</evidence>